<keyword evidence="2" id="KW-1185">Reference proteome</keyword>
<dbReference type="EMBL" id="CAJJDN010000103">
    <property type="protein sequence ID" value="CAD8113528.1"/>
    <property type="molecule type" value="Genomic_DNA"/>
</dbReference>
<protein>
    <submittedName>
        <fullName evidence="1">Uncharacterized protein</fullName>
    </submittedName>
</protein>
<dbReference type="Proteomes" id="UP000692954">
    <property type="component" value="Unassembled WGS sequence"/>
</dbReference>
<dbReference type="OrthoDB" id="288295at2759"/>
<dbReference type="AlphaFoldDB" id="A0A8S1QD06"/>
<organism evidence="1 2">
    <name type="scientific">Paramecium sonneborni</name>
    <dbReference type="NCBI Taxonomy" id="65129"/>
    <lineage>
        <taxon>Eukaryota</taxon>
        <taxon>Sar</taxon>
        <taxon>Alveolata</taxon>
        <taxon>Ciliophora</taxon>
        <taxon>Intramacronucleata</taxon>
        <taxon>Oligohymenophorea</taxon>
        <taxon>Peniculida</taxon>
        <taxon>Parameciidae</taxon>
        <taxon>Paramecium</taxon>
    </lineage>
</organism>
<evidence type="ECO:0000313" key="1">
    <source>
        <dbReference type="EMBL" id="CAD8113528.1"/>
    </source>
</evidence>
<gene>
    <name evidence="1" type="ORF">PSON_ATCC_30995.1.T1030166</name>
</gene>
<comment type="caution">
    <text evidence="1">The sequence shown here is derived from an EMBL/GenBank/DDBJ whole genome shotgun (WGS) entry which is preliminary data.</text>
</comment>
<sequence>MDQLTLKKLVNKLIDEKLKLVCEECRKKTTQKKLGYHNYNISIQPTPINFDFSIDNENKENCLLSNRNTNNANRVKASKSQALDLGQQIFNADISVIRPISQFSSPTVKASRKKSMPFLKKETQTTYEKVLKSKK</sequence>
<accession>A0A8S1QD06</accession>
<name>A0A8S1QD06_9CILI</name>
<evidence type="ECO:0000313" key="2">
    <source>
        <dbReference type="Proteomes" id="UP000692954"/>
    </source>
</evidence>
<proteinExistence type="predicted"/>
<reference evidence="1" key="1">
    <citation type="submission" date="2021-01" db="EMBL/GenBank/DDBJ databases">
        <authorList>
            <consortium name="Genoscope - CEA"/>
            <person name="William W."/>
        </authorList>
    </citation>
    <scope>NUCLEOTIDE SEQUENCE</scope>
</reference>